<dbReference type="Proteomes" id="UP000254260">
    <property type="component" value="Unassembled WGS sequence"/>
</dbReference>
<sequence length="90" mass="10423">MYPLFQKHPTVVDAEERMRFWNDHAANTPWTMKFIDAPETKAFCGGHANRCRNPFASTSRAHISSWLPAEQNLVMPWPPSRRERNGLVTL</sequence>
<accession>A0A379IU25</accession>
<evidence type="ECO:0000313" key="2">
    <source>
        <dbReference type="Proteomes" id="UP000254260"/>
    </source>
</evidence>
<gene>
    <name evidence="1" type="ORF">NCTC10899_02622</name>
</gene>
<reference evidence="1 2" key="1">
    <citation type="submission" date="2018-06" db="EMBL/GenBank/DDBJ databases">
        <authorList>
            <consortium name="Pathogen Informatics"/>
            <person name="Doyle S."/>
        </authorList>
    </citation>
    <scope>NUCLEOTIDE SEQUENCE [LARGE SCALE GENOMIC DNA]</scope>
    <source>
        <strain evidence="1 2">NCTC10899</strain>
    </source>
</reference>
<evidence type="ECO:0000313" key="1">
    <source>
        <dbReference type="EMBL" id="SUD39798.1"/>
    </source>
</evidence>
<organism evidence="1 2">
    <name type="scientific">Ectopseudomonas mendocina</name>
    <name type="common">Pseudomonas mendocina</name>
    <dbReference type="NCBI Taxonomy" id="300"/>
    <lineage>
        <taxon>Bacteria</taxon>
        <taxon>Pseudomonadati</taxon>
        <taxon>Pseudomonadota</taxon>
        <taxon>Gammaproteobacteria</taxon>
        <taxon>Pseudomonadales</taxon>
        <taxon>Pseudomonadaceae</taxon>
        <taxon>Ectopseudomonas</taxon>
    </lineage>
</organism>
<dbReference type="EMBL" id="UGUU01000001">
    <property type="protein sequence ID" value="SUD39798.1"/>
    <property type="molecule type" value="Genomic_DNA"/>
</dbReference>
<dbReference type="AlphaFoldDB" id="A0A379IU25"/>
<proteinExistence type="predicted"/>
<protein>
    <submittedName>
        <fullName evidence="1">Uncharacterized protein</fullName>
    </submittedName>
</protein>
<name>A0A379IU25_ECTME</name>